<proteinExistence type="predicted"/>
<organism evidence="3 4">
    <name type="scientific">Homoserinibacter gongjuensis</name>
    <dbReference type="NCBI Taxonomy" id="1162968"/>
    <lineage>
        <taxon>Bacteria</taxon>
        <taxon>Bacillati</taxon>
        <taxon>Actinomycetota</taxon>
        <taxon>Actinomycetes</taxon>
        <taxon>Micrococcales</taxon>
        <taxon>Microbacteriaceae</taxon>
        <taxon>Homoserinibacter</taxon>
    </lineage>
</organism>
<reference evidence="4" key="1">
    <citation type="journal article" date="2019" name="Int. J. Syst. Evol. Microbiol.">
        <title>The Global Catalogue of Microorganisms (GCM) 10K type strain sequencing project: providing services to taxonomists for standard genome sequencing and annotation.</title>
        <authorList>
            <consortium name="The Broad Institute Genomics Platform"/>
            <consortium name="The Broad Institute Genome Sequencing Center for Infectious Disease"/>
            <person name="Wu L."/>
            <person name="Ma J."/>
        </authorList>
    </citation>
    <scope>NUCLEOTIDE SEQUENCE [LARGE SCALE GENOMIC DNA]</scope>
    <source>
        <strain evidence="4">NBRC 108755</strain>
    </source>
</reference>
<keyword evidence="4" id="KW-1185">Reference proteome</keyword>
<accession>A0ABQ6JTA7</accession>
<sequence>MRQEEMLIGGRWRPAADGGVVEVDDPATGRVVATVPRATDGDLDEAIAAADQGFRMWRQADAWERSRRLRDAADRIRDDREAIAALLTEEQGKPLAQSLAEVDTCVDQFEWYADEARRVYGRIVPGMTSDVRIEVRREPVGPVAAFTPWNFPIMLAARKLAPALAAGCSVVLKPAEEAPSACLRMVRAIASAGFPDGAINAVTGDPAAVSERLVASRVIRKISLTGSIRVGSLLLRLAADTIKDVSMELGGHAPVVVWSDVDVEKVARLAAATKYRNAGQVCISPTRFLVHADIAERFADAFVEAARHVVVGDGRDPSTTMGPLASRRRLDEVSALVADAVDNHGARLLTGGEPLAGLGPGHFFAPTVLADVPADVPIATVEPFGPVALMSTITSLDEALRLANATDYGLAAYAFTNDLDRGRRLTEGLEAGMVGLNSFAVSTPVAPFSGVKSSGIRAENGTEAMDAYLVSKTVVTGIG</sequence>
<dbReference type="CDD" id="cd07103">
    <property type="entry name" value="ALDH_F5_SSADH_GabD"/>
    <property type="match status" value="1"/>
</dbReference>
<dbReference type="Gene3D" id="3.40.605.10">
    <property type="entry name" value="Aldehyde Dehydrogenase, Chain A, domain 1"/>
    <property type="match status" value="1"/>
</dbReference>
<dbReference type="InterPro" id="IPR016162">
    <property type="entry name" value="Ald_DH_N"/>
</dbReference>
<dbReference type="SUPFAM" id="SSF53720">
    <property type="entry name" value="ALDH-like"/>
    <property type="match status" value="1"/>
</dbReference>
<dbReference type="RefSeq" id="WP_284299013.1">
    <property type="nucleotide sequence ID" value="NZ_BSVA01000001.1"/>
</dbReference>
<comment type="caution">
    <text evidence="3">The sequence shown here is derived from an EMBL/GenBank/DDBJ whole genome shotgun (WGS) entry which is preliminary data.</text>
</comment>
<dbReference type="Gene3D" id="3.40.309.10">
    <property type="entry name" value="Aldehyde Dehydrogenase, Chain A, domain 2"/>
    <property type="match status" value="1"/>
</dbReference>
<dbReference type="InterPro" id="IPR016161">
    <property type="entry name" value="Ald_DH/histidinol_DH"/>
</dbReference>
<evidence type="ECO:0000313" key="4">
    <source>
        <dbReference type="Proteomes" id="UP001157069"/>
    </source>
</evidence>
<protein>
    <submittedName>
        <fullName evidence="3">NAD-dependent succinate-semialdehyde dehydrogenase</fullName>
    </submittedName>
</protein>
<dbReference type="Proteomes" id="UP001157069">
    <property type="component" value="Unassembled WGS sequence"/>
</dbReference>
<dbReference type="InterPro" id="IPR015590">
    <property type="entry name" value="Aldehyde_DH_dom"/>
</dbReference>
<dbReference type="PANTHER" id="PTHR43353:SF5">
    <property type="entry name" value="SUCCINATE-SEMIALDEHYDE DEHYDROGENASE, MITOCHONDRIAL"/>
    <property type="match status" value="1"/>
</dbReference>
<dbReference type="Pfam" id="PF00171">
    <property type="entry name" value="Aldedh"/>
    <property type="match status" value="1"/>
</dbReference>
<gene>
    <name evidence="3" type="ORF">GCM10025869_14810</name>
</gene>
<evidence type="ECO:0000256" key="1">
    <source>
        <dbReference type="ARBA" id="ARBA00023002"/>
    </source>
</evidence>
<evidence type="ECO:0000313" key="3">
    <source>
        <dbReference type="EMBL" id="GMA90952.1"/>
    </source>
</evidence>
<dbReference type="PANTHER" id="PTHR43353">
    <property type="entry name" value="SUCCINATE-SEMIALDEHYDE DEHYDROGENASE, MITOCHONDRIAL"/>
    <property type="match status" value="1"/>
</dbReference>
<keyword evidence="1" id="KW-0560">Oxidoreductase</keyword>
<dbReference type="EMBL" id="BSVA01000001">
    <property type="protein sequence ID" value="GMA90952.1"/>
    <property type="molecule type" value="Genomic_DNA"/>
</dbReference>
<feature type="domain" description="Aldehyde dehydrogenase" evidence="2">
    <location>
        <begin position="12"/>
        <end position="474"/>
    </location>
</feature>
<name>A0ABQ6JTA7_9MICO</name>
<dbReference type="InterPro" id="IPR050740">
    <property type="entry name" value="Aldehyde_DH_Superfamily"/>
</dbReference>
<dbReference type="InterPro" id="IPR016163">
    <property type="entry name" value="Ald_DH_C"/>
</dbReference>
<evidence type="ECO:0000259" key="2">
    <source>
        <dbReference type="Pfam" id="PF00171"/>
    </source>
</evidence>